<keyword evidence="7 11" id="KW-0283">Flagellar rotation</keyword>
<evidence type="ECO:0000259" key="12">
    <source>
        <dbReference type="Pfam" id="PF01706"/>
    </source>
</evidence>
<dbReference type="InterPro" id="IPR032779">
    <property type="entry name" value="FliG_M"/>
</dbReference>
<keyword evidence="8 11" id="KW-0472">Membrane</keyword>
<keyword evidence="15" id="KW-0966">Cell projection</keyword>
<keyword evidence="6 11" id="KW-0145">Chemotaxis</keyword>
<comment type="caution">
    <text evidence="15">The sequence shown here is derived from an EMBL/GenBank/DDBJ whole genome shotgun (WGS) entry which is preliminary data.</text>
</comment>
<name>A0ABU5DT98_9PROT</name>
<evidence type="ECO:0000256" key="2">
    <source>
        <dbReference type="ARBA" id="ARBA00004413"/>
    </source>
</evidence>
<evidence type="ECO:0000256" key="11">
    <source>
        <dbReference type="PIRNR" id="PIRNR003161"/>
    </source>
</evidence>
<evidence type="ECO:0000256" key="1">
    <source>
        <dbReference type="ARBA" id="ARBA00004117"/>
    </source>
</evidence>
<feature type="domain" description="Flagellar motor switch protein FliG C-terminal" evidence="12">
    <location>
        <begin position="221"/>
        <end position="327"/>
    </location>
</feature>
<evidence type="ECO:0000256" key="8">
    <source>
        <dbReference type="ARBA" id="ARBA00023136"/>
    </source>
</evidence>
<keyword evidence="15" id="KW-0969">Cilium</keyword>
<sequence length="338" mass="37758">MRTKDDYRSLTGAQKAALLLMSVGEESASKLFAMMHDDEIREISQTMANLGTVSATVVERLFVEFADGISSTGSLTGTFESTERLLMKVLDKSKVDQIMEEIRGPAGRTMWDKLSNVNESVLANYLKNEYPQTVAVVLSKIKSDHASRVVALLPEAFAMEVVMRMLRMESIQKDVIDDVERTLRNEFLSNLARSSKRDAHELIAEIFNNLDRATEQRFITALEERNRDSAEKVKSLMFTFEDLGKLDPGGVQTLMRGVDKTKLPVALKGASETIRDLFLSNMSERASKMLKEDMAAMGPVRLKDVEEAQMSMVNLAKELAAKGELILADSKGEDELIY</sequence>
<dbReference type="InterPro" id="IPR011002">
    <property type="entry name" value="FliG_a-hlx"/>
</dbReference>
<evidence type="ECO:0000256" key="3">
    <source>
        <dbReference type="ARBA" id="ARBA00010299"/>
    </source>
</evidence>
<organism evidence="15 16">
    <name type="scientific">Dongia rigui</name>
    <dbReference type="NCBI Taxonomy" id="940149"/>
    <lineage>
        <taxon>Bacteria</taxon>
        <taxon>Pseudomonadati</taxon>
        <taxon>Pseudomonadota</taxon>
        <taxon>Alphaproteobacteria</taxon>
        <taxon>Rhodospirillales</taxon>
        <taxon>Dongiaceae</taxon>
        <taxon>Dongia</taxon>
    </lineage>
</organism>
<evidence type="ECO:0000313" key="15">
    <source>
        <dbReference type="EMBL" id="MDY0870561.1"/>
    </source>
</evidence>
<dbReference type="Gene3D" id="1.10.220.30">
    <property type="match status" value="3"/>
</dbReference>
<dbReference type="Pfam" id="PF01706">
    <property type="entry name" value="FliG_C"/>
    <property type="match status" value="1"/>
</dbReference>
<dbReference type="Proteomes" id="UP001271769">
    <property type="component" value="Unassembled WGS sequence"/>
</dbReference>
<dbReference type="PIRSF" id="PIRSF003161">
    <property type="entry name" value="FliG"/>
    <property type="match status" value="1"/>
</dbReference>
<evidence type="ECO:0000259" key="14">
    <source>
        <dbReference type="Pfam" id="PF14842"/>
    </source>
</evidence>
<dbReference type="PANTHER" id="PTHR30534">
    <property type="entry name" value="FLAGELLAR MOTOR SWITCH PROTEIN FLIG"/>
    <property type="match status" value="1"/>
</dbReference>
<comment type="function">
    <text evidence="10 11">FliG is one of three proteins (FliG, FliN, FliM) that forms the rotor-mounted switch complex (C ring), located at the base of the basal body. This complex interacts with the CheY and CheZ chemotaxis proteins, in addition to contacting components of the motor that determine the direction of flagellar rotation.</text>
</comment>
<evidence type="ECO:0000256" key="6">
    <source>
        <dbReference type="ARBA" id="ARBA00022500"/>
    </source>
</evidence>
<keyword evidence="11" id="KW-0997">Cell inner membrane</keyword>
<evidence type="ECO:0000313" key="16">
    <source>
        <dbReference type="Proteomes" id="UP001271769"/>
    </source>
</evidence>
<keyword evidence="16" id="KW-1185">Reference proteome</keyword>
<dbReference type="NCBIfam" id="TIGR00207">
    <property type="entry name" value="fliG"/>
    <property type="match status" value="1"/>
</dbReference>
<dbReference type="PANTHER" id="PTHR30534:SF0">
    <property type="entry name" value="FLAGELLAR MOTOR SWITCH PROTEIN FLIG"/>
    <property type="match status" value="1"/>
</dbReference>
<evidence type="ECO:0000259" key="13">
    <source>
        <dbReference type="Pfam" id="PF14841"/>
    </source>
</evidence>
<keyword evidence="9 11" id="KW-0975">Bacterial flagellum</keyword>
<dbReference type="PRINTS" id="PR00954">
    <property type="entry name" value="FLGMOTORFLIG"/>
</dbReference>
<evidence type="ECO:0000256" key="9">
    <source>
        <dbReference type="ARBA" id="ARBA00023143"/>
    </source>
</evidence>
<gene>
    <name evidence="15" type="primary">fliG</name>
    <name evidence="15" type="ORF">SMD31_01445</name>
</gene>
<evidence type="ECO:0000256" key="7">
    <source>
        <dbReference type="ARBA" id="ARBA00022779"/>
    </source>
</evidence>
<dbReference type="Pfam" id="PF14842">
    <property type="entry name" value="FliG_N"/>
    <property type="match status" value="1"/>
</dbReference>
<evidence type="ECO:0000256" key="5">
    <source>
        <dbReference type="ARBA" id="ARBA00022475"/>
    </source>
</evidence>
<dbReference type="EMBL" id="JAXCLX010000001">
    <property type="protein sequence ID" value="MDY0870561.1"/>
    <property type="molecule type" value="Genomic_DNA"/>
</dbReference>
<dbReference type="Pfam" id="PF14841">
    <property type="entry name" value="FliG_M"/>
    <property type="match status" value="1"/>
</dbReference>
<dbReference type="InterPro" id="IPR028263">
    <property type="entry name" value="FliG_N"/>
</dbReference>
<dbReference type="InterPro" id="IPR023087">
    <property type="entry name" value="Flg_Motor_Flig_C"/>
</dbReference>
<evidence type="ECO:0000256" key="4">
    <source>
        <dbReference type="ARBA" id="ARBA00021870"/>
    </source>
</evidence>
<comment type="similarity">
    <text evidence="3 11">Belongs to the FliG family.</text>
</comment>
<dbReference type="InterPro" id="IPR000090">
    <property type="entry name" value="Flg_Motor_Flig"/>
</dbReference>
<evidence type="ECO:0000256" key="10">
    <source>
        <dbReference type="ARBA" id="ARBA00025598"/>
    </source>
</evidence>
<dbReference type="RefSeq" id="WP_320498833.1">
    <property type="nucleotide sequence ID" value="NZ_JAXCLX010000001.1"/>
</dbReference>
<reference evidence="15 16" key="1">
    <citation type="journal article" date="2013" name="Antonie Van Leeuwenhoek">
        <title>Dongia rigui sp. nov., isolated from freshwater of a large wetland in Korea.</title>
        <authorList>
            <person name="Baik K.S."/>
            <person name="Hwang Y.M."/>
            <person name="Choi J.S."/>
            <person name="Kwon J."/>
            <person name="Seong C.N."/>
        </authorList>
    </citation>
    <scope>NUCLEOTIDE SEQUENCE [LARGE SCALE GENOMIC DNA]</scope>
    <source>
        <strain evidence="15 16">04SU4-P</strain>
    </source>
</reference>
<dbReference type="SUPFAM" id="SSF48029">
    <property type="entry name" value="FliG"/>
    <property type="match status" value="2"/>
</dbReference>
<keyword evidence="15" id="KW-0282">Flagellum</keyword>
<feature type="domain" description="Flagellar motor switch protein FliG middle" evidence="13">
    <location>
        <begin position="120"/>
        <end position="192"/>
    </location>
</feature>
<proteinExistence type="inferred from homology"/>
<protein>
    <recommendedName>
        <fullName evidence="4 11">Flagellar motor switch protein FliG</fullName>
    </recommendedName>
</protein>
<accession>A0ABU5DT98</accession>
<feature type="domain" description="Flagellar motor switch protein FliG N-terminal" evidence="14">
    <location>
        <begin position="10"/>
        <end position="111"/>
    </location>
</feature>
<keyword evidence="5 11" id="KW-1003">Cell membrane</keyword>
<comment type="subcellular location">
    <subcellularLocation>
        <location evidence="1 11">Bacterial flagellum basal body</location>
    </subcellularLocation>
    <subcellularLocation>
        <location evidence="11">Cell inner membrane</location>
        <topology evidence="11">Peripheral membrane protein</topology>
        <orientation evidence="11">Cytoplasmic side</orientation>
    </subcellularLocation>
    <subcellularLocation>
        <location evidence="2">Cell membrane</location>
        <topology evidence="2">Peripheral membrane protein</topology>
        <orientation evidence="2">Cytoplasmic side</orientation>
    </subcellularLocation>
</comment>